<protein>
    <recommendedName>
        <fullName evidence="4">Coiled coil domain-containing protein</fullName>
    </recommendedName>
</protein>
<evidence type="ECO:0000313" key="3">
    <source>
        <dbReference type="Proteomes" id="UP001056708"/>
    </source>
</evidence>
<dbReference type="EMBL" id="CP098611">
    <property type="protein sequence ID" value="USR89769.1"/>
    <property type="molecule type" value="Genomic_DNA"/>
</dbReference>
<evidence type="ECO:0000256" key="1">
    <source>
        <dbReference type="SAM" id="Coils"/>
    </source>
</evidence>
<gene>
    <name evidence="2" type="ORF">NEA10_12900</name>
</gene>
<proteinExistence type="predicted"/>
<keyword evidence="1" id="KW-0175">Coiled coil</keyword>
<accession>A0ABY5ANE8</accession>
<evidence type="ECO:0008006" key="4">
    <source>
        <dbReference type="Google" id="ProtNLM"/>
    </source>
</evidence>
<dbReference type="RefSeq" id="WP_252660942.1">
    <property type="nucleotide sequence ID" value="NZ_CP098611.1"/>
</dbReference>
<reference evidence="2" key="1">
    <citation type="submission" date="2022-06" db="EMBL/GenBank/DDBJ databases">
        <title>Genome sequence of Phormidium yuhuli AB48 isolated from an industrial photobioreactor environment.</title>
        <authorList>
            <person name="Qiu Y."/>
            <person name="Noonan A.J.C."/>
            <person name="Dofher K."/>
            <person name="Koch M."/>
            <person name="Kieft B."/>
            <person name="Lin X."/>
            <person name="Ziels R.M."/>
            <person name="Hallam S.J."/>
        </authorList>
    </citation>
    <scope>NUCLEOTIDE SEQUENCE</scope>
    <source>
        <strain evidence="2">AB48</strain>
    </source>
</reference>
<name>A0ABY5ANE8_9CYAN</name>
<dbReference type="Proteomes" id="UP001056708">
    <property type="component" value="Chromosome"/>
</dbReference>
<feature type="coiled-coil region" evidence="1">
    <location>
        <begin position="12"/>
        <end position="68"/>
    </location>
</feature>
<organism evidence="2 3">
    <name type="scientific">Phormidium yuhuli AB48</name>
    <dbReference type="NCBI Taxonomy" id="2940671"/>
    <lineage>
        <taxon>Bacteria</taxon>
        <taxon>Bacillati</taxon>
        <taxon>Cyanobacteriota</taxon>
        <taxon>Cyanophyceae</taxon>
        <taxon>Oscillatoriophycideae</taxon>
        <taxon>Oscillatoriales</taxon>
        <taxon>Oscillatoriaceae</taxon>
        <taxon>Phormidium</taxon>
        <taxon>Phormidium yuhuli</taxon>
    </lineage>
</organism>
<sequence>MTESNPQQEQYQAKVKAQLDKINAQLDELKAKAAQAEADVKTDYHGQMEELYAKRDAASAKLEELQKAGTDAWEEVQKGFEAAWSDLTGAFENASKKFEK</sequence>
<keyword evidence="3" id="KW-1185">Reference proteome</keyword>
<evidence type="ECO:0000313" key="2">
    <source>
        <dbReference type="EMBL" id="USR89769.1"/>
    </source>
</evidence>